<reference evidence="3" key="1">
    <citation type="submission" date="2023-07" db="EMBL/GenBank/DDBJ databases">
        <title>30 novel species of actinomycetes from the DSMZ collection.</title>
        <authorList>
            <person name="Nouioui I."/>
        </authorList>
    </citation>
    <scope>NUCLEOTIDE SEQUENCE [LARGE SCALE GENOMIC DNA]</scope>
    <source>
        <strain evidence="3">DSM 44918</strain>
    </source>
</reference>
<organism evidence="2 3">
    <name type="scientific">Streptomyces millisiae</name>
    <dbReference type="NCBI Taxonomy" id="3075542"/>
    <lineage>
        <taxon>Bacteria</taxon>
        <taxon>Bacillati</taxon>
        <taxon>Actinomycetota</taxon>
        <taxon>Actinomycetes</taxon>
        <taxon>Kitasatosporales</taxon>
        <taxon>Streptomycetaceae</taxon>
        <taxon>Streptomyces</taxon>
    </lineage>
</organism>
<evidence type="ECO:0000313" key="3">
    <source>
        <dbReference type="Proteomes" id="UP001183420"/>
    </source>
</evidence>
<keyword evidence="3" id="KW-1185">Reference proteome</keyword>
<dbReference type="InterPro" id="IPR043857">
    <property type="entry name" value="DUF5819"/>
</dbReference>
<evidence type="ECO:0000256" key="1">
    <source>
        <dbReference type="SAM" id="Phobius"/>
    </source>
</evidence>
<protein>
    <submittedName>
        <fullName evidence="2">DUF5819 family protein</fullName>
    </submittedName>
</protein>
<keyword evidence="1" id="KW-1133">Transmembrane helix</keyword>
<dbReference type="Proteomes" id="UP001183420">
    <property type="component" value="Unassembled WGS sequence"/>
</dbReference>
<gene>
    <name evidence="2" type="ORF">RNC47_17775</name>
</gene>
<evidence type="ECO:0000313" key="2">
    <source>
        <dbReference type="EMBL" id="MDT0320186.1"/>
    </source>
</evidence>
<name>A0ABU2LRG1_9ACTN</name>
<dbReference type="EMBL" id="JAVREM010000021">
    <property type="protein sequence ID" value="MDT0320186.1"/>
    <property type="molecule type" value="Genomic_DNA"/>
</dbReference>
<feature type="transmembrane region" description="Helical" evidence="1">
    <location>
        <begin position="27"/>
        <end position="52"/>
    </location>
</feature>
<keyword evidence="1" id="KW-0472">Membrane</keyword>
<dbReference type="RefSeq" id="WP_311599922.1">
    <property type="nucleotide sequence ID" value="NZ_JAVREM010000021.1"/>
</dbReference>
<dbReference type="Pfam" id="PF19136">
    <property type="entry name" value="DUF5819"/>
    <property type="match status" value="1"/>
</dbReference>
<accession>A0ABU2LRG1</accession>
<keyword evidence="1" id="KW-0812">Transmembrane</keyword>
<sequence>MPHTDDTRGDPPTETVQLSALSLASRLVIALTLGVLGTFAAWHLFAVFLFVAPSNTVNEEYREGVRDYIYPEFEQNWKLFAPNPLQRNVAVHARVEIDGEVTDWVDLTAMDIDAIEHNPAPSHADQNLLRRGWDFYTGAHNEDGEPVGFRGELSEEYMRRIALLRLQESGIEVRDATRLQLREALTRVPAPAWRTEDFDTETRYEELAWWDVTPADLPGGGE</sequence>
<proteinExistence type="predicted"/>
<comment type="caution">
    <text evidence="2">The sequence shown here is derived from an EMBL/GenBank/DDBJ whole genome shotgun (WGS) entry which is preliminary data.</text>
</comment>